<dbReference type="Pfam" id="PF19610">
    <property type="entry name" value="DUF6115"/>
    <property type="match status" value="1"/>
</dbReference>
<keyword evidence="3" id="KW-1133">Transmembrane helix</keyword>
<evidence type="ECO:0000256" key="3">
    <source>
        <dbReference type="SAM" id="Phobius"/>
    </source>
</evidence>
<evidence type="ECO:0000256" key="2">
    <source>
        <dbReference type="SAM" id="MobiDB-lite"/>
    </source>
</evidence>
<evidence type="ECO:0000256" key="1">
    <source>
        <dbReference type="SAM" id="Coils"/>
    </source>
</evidence>
<gene>
    <name evidence="4" type="ORF">COX18_05810</name>
</gene>
<name>A0A2H0A5M0_9BACT</name>
<proteinExistence type="predicted"/>
<feature type="transmembrane region" description="Helical" evidence="3">
    <location>
        <begin position="5"/>
        <end position="21"/>
    </location>
</feature>
<feature type="compositionally biased region" description="Basic and acidic residues" evidence="2">
    <location>
        <begin position="202"/>
        <end position="213"/>
    </location>
</feature>
<reference evidence="4 5" key="1">
    <citation type="submission" date="2017-09" db="EMBL/GenBank/DDBJ databases">
        <title>Depth-based differentiation of microbial function through sediment-hosted aquifers and enrichment of novel symbionts in the deep terrestrial subsurface.</title>
        <authorList>
            <person name="Probst A.J."/>
            <person name="Ladd B."/>
            <person name="Jarett J.K."/>
            <person name="Geller-Mcgrath D.E."/>
            <person name="Sieber C.M."/>
            <person name="Emerson J.B."/>
            <person name="Anantharaman K."/>
            <person name="Thomas B.C."/>
            <person name="Malmstrom R."/>
            <person name="Stieglmeier M."/>
            <person name="Klingl A."/>
            <person name="Woyke T."/>
            <person name="Ryan C.M."/>
            <person name="Banfield J.F."/>
        </authorList>
    </citation>
    <scope>NUCLEOTIDE SEQUENCE [LARGE SCALE GENOMIC DNA]</scope>
    <source>
        <strain evidence="4">CG23_combo_of_CG06-09_8_20_14_all_40_23</strain>
    </source>
</reference>
<keyword evidence="3" id="KW-0472">Membrane</keyword>
<dbReference type="AlphaFoldDB" id="A0A2H0A5M0"/>
<dbReference type="InterPro" id="IPR046118">
    <property type="entry name" value="DUF6115"/>
</dbReference>
<accession>A0A2H0A5M0</accession>
<evidence type="ECO:0000313" key="4">
    <source>
        <dbReference type="EMBL" id="PIP40742.1"/>
    </source>
</evidence>
<feature type="region of interest" description="Disordered" evidence="2">
    <location>
        <begin position="177"/>
        <end position="237"/>
    </location>
</feature>
<comment type="caution">
    <text evidence="4">The sequence shown here is derived from an EMBL/GenBank/DDBJ whole genome shotgun (WGS) entry which is preliminary data.</text>
</comment>
<evidence type="ECO:0000313" key="5">
    <source>
        <dbReference type="Proteomes" id="UP000231067"/>
    </source>
</evidence>
<keyword evidence="3" id="KW-0812">Transmembrane</keyword>
<dbReference type="EMBL" id="PCSH01000102">
    <property type="protein sequence ID" value="PIP40742.1"/>
    <property type="molecule type" value="Genomic_DNA"/>
</dbReference>
<sequence>MVYLYLICGIIIGCLFTWLFLQRRSPEITMSSGEGGAFRDNVSKLITEFNKISNANINTLEDKIQDIREVIELADERIVRINSSLSDIGIVARRMEEKSARGKEETTSLVEIVSLSKKKYQPTVDISLPVALPLSEMILEGEERRRKGMEEEVPMALIPQLESPAKTLMPLRDITTTKTQRHKGTKAQGVQLPEVLPSIPEFSKKKQSETAEKKKAKPKKEKEEEKPAITPLPKTATKEEKIEVINELLSAGFSVEDISRAVELSQTEVQLMLGLKKKRL</sequence>
<feature type="coiled-coil region" evidence="1">
    <location>
        <begin position="50"/>
        <end position="77"/>
    </location>
</feature>
<protein>
    <submittedName>
        <fullName evidence="4">Uncharacterized protein</fullName>
    </submittedName>
</protein>
<keyword evidence="1" id="KW-0175">Coiled coil</keyword>
<dbReference type="Proteomes" id="UP000231067">
    <property type="component" value="Unassembled WGS sequence"/>
</dbReference>
<organism evidence="4 5">
    <name type="scientific">Candidatus Desantisbacteria bacterium CG23_combo_of_CG06-09_8_20_14_all_40_23</name>
    <dbReference type="NCBI Taxonomy" id="1974550"/>
    <lineage>
        <taxon>Bacteria</taxon>
        <taxon>Candidatus Desantisiibacteriota</taxon>
    </lineage>
</organism>